<dbReference type="Pfam" id="PF22117">
    <property type="entry name" value="Fer4_Nqo3"/>
    <property type="match status" value="1"/>
</dbReference>
<evidence type="ECO:0000256" key="9">
    <source>
        <dbReference type="ARBA" id="ARBA00034078"/>
    </source>
</evidence>
<evidence type="ECO:0000256" key="1">
    <source>
        <dbReference type="ARBA" id="ARBA00001966"/>
    </source>
</evidence>
<evidence type="ECO:0000256" key="5">
    <source>
        <dbReference type="ARBA" id="ARBA00022967"/>
    </source>
</evidence>
<dbReference type="SMART" id="SM00929">
    <property type="entry name" value="NADH-G_4Fe-4S_3"/>
    <property type="match status" value="1"/>
</dbReference>
<evidence type="ECO:0000256" key="6">
    <source>
        <dbReference type="ARBA" id="ARBA00023004"/>
    </source>
</evidence>
<keyword evidence="6" id="KW-0408">Iron</keyword>
<dbReference type="InterPro" id="IPR019574">
    <property type="entry name" value="NADH_UbQ_OxRdtase_Gsu_4Fe4S-bd"/>
</dbReference>
<evidence type="ECO:0000256" key="8">
    <source>
        <dbReference type="ARBA" id="ARBA00023027"/>
    </source>
</evidence>
<dbReference type="GO" id="GO:0046872">
    <property type="term" value="F:metal ion binding"/>
    <property type="evidence" value="ECO:0007669"/>
    <property type="project" value="UniProtKB-KW"/>
</dbReference>
<dbReference type="GO" id="GO:0051539">
    <property type="term" value="F:4 iron, 4 sulfur cluster binding"/>
    <property type="evidence" value="ECO:0007669"/>
    <property type="project" value="UniProtKB-KW"/>
</dbReference>
<dbReference type="GO" id="GO:0042773">
    <property type="term" value="P:ATP synthesis coupled electron transport"/>
    <property type="evidence" value="ECO:0007669"/>
    <property type="project" value="InterPro"/>
</dbReference>
<dbReference type="PROSITE" id="PS00641">
    <property type="entry name" value="COMPLEX1_75K_1"/>
    <property type="match status" value="1"/>
</dbReference>
<dbReference type="Gene3D" id="3.10.20.740">
    <property type="match status" value="1"/>
</dbReference>
<evidence type="ECO:0000259" key="12">
    <source>
        <dbReference type="PROSITE" id="PS51839"/>
    </source>
</evidence>
<evidence type="ECO:0000259" key="11">
    <source>
        <dbReference type="PROSITE" id="PS51085"/>
    </source>
</evidence>
<dbReference type="VEuPathDB" id="TriTrypDB:LDHU3_18.1860"/>
<keyword evidence="3" id="KW-0004">4Fe-4S</keyword>
<dbReference type="InterPro" id="IPR001041">
    <property type="entry name" value="2Fe-2S_ferredoxin-type"/>
</dbReference>
<dbReference type="PROSITE" id="PS51257">
    <property type="entry name" value="PROKAR_LIPOPROTEIN"/>
    <property type="match status" value="1"/>
</dbReference>
<dbReference type="SUPFAM" id="SSF54292">
    <property type="entry name" value="2Fe-2S ferredoxin-like"/>
    <property type="match status" value="1"/>
</dbReference>
<comment type="cofactor">
    <cofactor evidence="1">
        <name>[4Fe-4S] cluster</name>
        <dbReference type="ChEBI" id="CHEBI:49883"/>
    </cofactor>
</comment>
<dbReference type="Pfam" id="PF10588">
    <property type="entry name" value="NADH-G_4Fe-4S_3"/>
    <property type="match status" value="1"/>
</dbReference>
<comment type="similarity">
    <text evidence="2">Belongs to the complex I 75 kDa subunit family.</text>
</comment>
<keyword evidence="8" id="KW-0520">NAD</keyword>
<comment type="cofactor">
    <cofactor evidence="9">
        <name>[2Fe-2S] cluster</name>
        <dbReference type="ChEBI" id="CHEBI:190135"/>
    </cofactor>
</comment>
<accession>A0A504XX48</accession>
<comment type="caution">
    <text evidence="13">The sequence shown here is derived from an EMBL/GenBank/DDBJ whole genome shotgun (WGS) entry which is preliminary data.</text>
</comment>
<dbReference type="InterPro" id="IPR036010">
    <property type="entry name" value="2Fe-2S_ferredoxin-like_sf"/>
</dbReference>
<dbReference type="AlphaFoldDB" id="A0A504XX48"/>
<dbReference type="InterPro" id="IPR000283">
    <property type="entry name" value="NADH_UbQ_OxRdtase_75kDa_su_CS"/>
</dbReference>
<evidence type="ECO:0000256" key="7">
    <source>
        <dbReference type="ARBA" id="ARBA00023014"/>
    </source>
</evidence>
<dbReference type="SUPFAM" id="SSF54862">
    <property type="entry name" value="4Fe-4S ferredoxins"/>
    <property type="match status" value="1"/>
</dbReference>
<dbReference type="InterPro" id="IPR050157">
    <property type="entry name" value="PSI_iron-sulfur_center"/>
</dbReference>
<dbReference type="Proteomes" id="UP000318447">
    <property type="component" value="Unassembled WGS sequence"/>
</dbReference>
<dbReference type="PROSITE" id="PS51839">
    <property type="entry name" value="4FE4S_HC3"/>
    <property type="match status" value="1"/>
</dbReference>
<evidence type="ECO:0000256" key="4">
    <source>
        <dbReference type="ARBA" id="ARBA00022723"/>
    </source>
</evidence>
<feature type="chain" id="PRO_5021316477" evidence="10">
    <location>
        <begin position="26"/>
        <end position="415"/>
    </location>
</feature>
<dbReference type="EMBL" id="RHLC01000025">
    <property type="protein sequence ID" value="TPP50590.1"/>
    <property type="molecule type" value="Genomic_DNA"/>
</dbReference>
<evidence type="ECO:0000256" key="3">
    <source>
        <dbReference type="ARBA" id="ARBA00022485"/>
    </source>
</evidence>
<evidence type="ECO:0000256" key="10">
    <source>
        <dbReference type="SAM" id="SignalP"/>
    </source>
</evidence>
<evidence type="ECO:0000313" key="14">
    <source>
        <dbReference type="Proteomes" id="UP000318447"/>
    </source>
</evidence>
<dbReference type="Pfam" id="PF13510">
    <property type="entry name" value="Fer2_4"/>
    <property type="match status" value="1"/>
</dbReference>
<gene>
    <name evidence="13" type="ORF">CGC21_5400</name>
</gene>
<feature type="domain" description="4Fe-4S His(Cys)3-ligated-type" evidence="12">
    <location>
        <begin position="158"/>
        <end position="197"/>
    </location>
</feature>
<keyword evidence="13" id="KW-0830">Ubiquinone</keyword>
<dbReference type="CDD" id="cd00207">
    <property type="entry name" value="fer2"/>
    <property type="match status" value="1"/>
</dbReference>
<feature type="domain" description="2Fe-2S ferredoxin-type" evidence="11">
    <location>
        <begin position="80"/>
        <end position="158"/>
    </location>
</feature>
<sequence>MKRFAHAALGRLLLASAALTSSSLSTPSLWTACRSFKSDGTPYNSEMTDIAHGSRYNRDAAASTAAEQVAAGQYAENKPRAIMFVNKRPVEIIPQEENVLEVLEREGITVPKFCYHPILSVAGNCRMCMVQVDGTQNIVVACSTVALPGMSIITDSRLVRDAREGNVELILINHPNDCPICEQATNCDLQNVSMNYGTDIPRYREDKKAVEDFYFDPQTRVVLNRCIHCTRCIRFLNEHAQDFNLGQIGRGGLSEISTFLDELEVKTDNNMPVSQLCPVGKLYMGDADENNDIVRTLEAAGATAPFTIGVLQVVLHEVDYGPAPSLDEVRCESVKAVPTHGKRGAAGYLQPERRHRPRRFYMERIGSPNVPRDDCATIWDTNSSHGSLTAVPTAPLQTARACAPTRRPSTSQVPL</sequence>
<evidence type="ECO:0000313" key="13">
    <source>
        <dbReference type="EMBL" id="TPP50590.1"/>
    </source>
</evidence>
<dbReference type="VEuPathDB" id="TriTrypDB:LdBPK_181460.1"/>
<dbReference type="InterPro" id="IPR054351">
    <property type="entry name" value="NADH_UbQ_OxRdtase_ferredoxin"/>
</dbReference>
<dbReference type="GO" id="GO:0016020">
    <property type="term" value="C:membrane"/>
    <property type="evidence" value="ECO:0007669"/>
    <property type="project" value="InterPro"/>
</dbReference>
<protein>
    <submittedName>
        <fullName evidence="13">NADH-ubiquinone oxidoreductase-G iron-sulfur binding region family protein</fullName>
    </submittedName>
</protein>
<keyword evidence="10" id="KW-0732">Signal</keyword>
<name>A0A504XX48_LEIDO</name>
<keyword evidence="5" id="KW-1278">Translocase</keyword>
<proteinExistence type="inferred from homology"/>
<reference evidence="14" key="1">
    <citation type="submission" date="2019-02" db="EMBL/GenBank/DDBJ databases">
        <title>FDA dAtabase for Regulatory Grade micrObial Sequences (FDA-ARGOS): Supporting development and validation of Infectious Disease Dx tests.</title>
        <authorList>
            <person name="Duncan R."/>
            <person name="Fisher C."/>
            <person name="Tallon L."/>
            <person name="Sadzewicz L."/>
            <person name="Sengamalay N."/>
            <person name="Ott S."/>
            <person name="Godinez A."/>
            <person name="Nagaraj S."/>
            <person name="Vavikolanu K."/>
            <person name="Nadendla S."/>
            <person name="Aluvathingal J."/>
            <person name="Sichtig H."/>
        </authorList>
    </citation>
    <scope>NUCLEOTIDE SEQUENCE [LARGE SCALE GENOMIC DNA]</scope>
    <source>
        <strain evidence="14">FDAARGOS_361</strain>
    </source>
</reference>
<keyword evidence="4" id="KW-0479">Metal-binding</keyword>
<dbReference type="PROSITE" id="PS00643">
    <property type="entry name" value="COMPLEX1_75K_3"/>
    <property type="match status" value="1"/>
</dbReference>
<evidence type="ECO:0000256" key="2">
    <source>
        <dbReference type="ARBA" id="ARBA00005404"/>
    </source>
</evidence>
<dbReference type="PROSITE" id="PS51085">
    <property type="entry name" value="2FE2S_FER_2"/>
    <property type="match status" value="1"/>
</dbReference>
<keyword evidence="7" id="KW-0411">Iron-sulfur</keyword>
<dbReference type="GO" id="GO:0008137">
    <property type="term" value="F:NADH dehydrogenase (ubiquinone) activity"/>
    <property type="evidence" value="ECO:0007669"/>
    <property type="project" value="InterPro"/>
</dbReference>
<dbReference type="PANTHER" id="PTHR24960:SF79">
    <property type="entry name" value="PHOTOSYSTEM I IRON-SULFUR CENTER"/>
    <property type="match status" value="1"/>
</dbReference>
<dbReference type="PANTHER" id="PTHR24960">
    <property type="entry name" value="PHOTOSYSTEM I IRON-SULFUR CENTER-RELATED"/>
    <property type="match status" value="1"/>
</dbReference>
<dbReference type="VEuPathDB" id="TriTrypDB:LdCL_180020000"/>
<organism evidence="13 14">
    <name type="scientific">Leishmania donovani</name>
    <dbReference type="NCBI Taxonomy" id="5661"/>
    <lineage>
        <taxon>Eukaryota</taxon>
        <taxon>Discoba</taxon>
        <taxon>Euglenozoa</taxon>
        <taxon>Kinetoplastea</taxon>
        <taxon>Metakinetoplastina</taxon>
        <taxon>Trypanosomatida</taxon>
        <taxon>Trypanosomatidae</taxon>
        <taxon>Leishmaniinae</taxon>
        <taxon>Leishmania</taxon>
    </lineage>
</organism>
<dbReference type="FunFam" id="3.10.20.740:FF:000001">
    <property type="entry name" value="NADH-quinone oxidoreductase subunit G"/>
    <property type="match status" value="1"/>
</dbReference>
<feature type="signal peptide" evidence="10">
    <location>
        <begin position="1"/>
        <end position="25"/>
    </location>
</feature>
<dbReference type="GO" id="GO:0016491">
    <property type="term" value="F:oxidoreductase activity"/>
    <property type="evidence" value="ECO:0007669"/>
    <property type="project" value="InterPro"/>
</dbReference>